<name>A0A6A8MAL7_9LACO</name>
<dbReference type="OrthoDB" id="9803285at2"/>
<dbReference type="Gene3D" id="2.160.20.10">
    <property type="entry name" value="Single-stranded right-handed beta-helix, Pectin lyase-like"/>
    <property type="match status" value="1"/>
</dbReference>
<sequence>MTTKFNNKYFTGERILFGANSLELKDCVFGMGESPLKECRDLQLTDSVFTYKYPLWYSENVRVERTTFETMARSGIWYTNKITVANSALQAPKLFRRCQGVTLDHVHFGDAEETMWTCKDIRIADSQINGNYFGKDSENIYLDHVSIIGNYAFDGAKNIEAHHCTFVTKDNFWNCENVTVYDSVLDGEYLAWNSKNVTLVNCTIRSDQGLNYIDHLTMRNCKLIDSDLVFEYVSGLDAELAAPVVSIKNPVSGRVKVPEIGQLIMDEDKIIPERTVIECEKIGERIAASDLNQAAVR</sequence>
<accession>A0A6A8MAL7</accession>
<comment type="caution">
    <text evidence="1">The sequence shown here is derived from an EMBL/GenBank/DDBJ whole genome shotgun (WGS) entry which is preliminary data.</text>
</comment>
<dbReference type="InterPro" id="IPR012334">
    <property type="entry name" value="Pectin_lyas_fold"/>
</dbReference>
<dbReference type="AlphaFoldDB" id="A0A6A8MAL7"/>
<dbReference type="Pfam" id="PF12541">
    <property type="entry name" value="DUF3737"/>
    <property type="match status" value="1"/>
</dbReference>
<keyword evidence="2" id="KW-1185">Reference proteome</keyword>
<dbReference type="InterPro" id="IPR011050">
    <property type="entry name" value="Pectin_lyase_fold/virulence"/>
</dbReference>
<protein>
    <submittedName>
        <fullName evidence="1">DUF3737 family protein</fullName>
    </submittedName>
</protein>
<dbReference type="InterPro" id="IPR022208">
    <property type="entry name" value="DUF3737"/>
</dbReference>
<dbReference type="Proteomes" id="UP000438120">
    <property type="component" value="Unassembled WGS sequence"/>
</dbReference>
<reference evidence="1 2" key="1">
    <citation type="submission" date="2019-08" db="EMBL/GenBank/DDBJ databases">
        <title>In-depth cultivation of the pig gut microbiome towards novel bacterial diversity and tailored functional studies.</title>
        <authorList>
            <person name="Wylensek D."/>
            <person name="Hitch T.C.A."/>
            <person name="Clavel T."/>
        </authorList>
    </citation>
    <scope>NUCLEOTIDE SEQUENCE [LARGE SCALE GENOMIC DNA]</scope>
    <source>
        <strain evidence="1 2">Bifido-178-WT-2B</strain>
    </source>
</reference>
<organism evidence="1 2">
    <name type="scientific">Lactobacillus porci</name>
    <dbReference type="NCBI Taxonomy" id="2012477"/>
    <lineage>
        <taxon>Bacteria</taxon>
        <taxon>Bacillati</taxon>
        <taxon>Bacillota</taxon>
        <taxon>Bacilli</taxon>
        <taxon>Lactobacillales</taxon>
        <taxon>Lactobacillaceae</taxon>
        <taxon>Lactobacillus</taxon>
    </lineage>
</organism>
<gene>
    <name evidence="1" type="ORF">FYJ62_01590</name>
</gene>
<dbReference type="RefSeq" id="WP_154547074.1">
    <property type="nucleotide sequence ID" value="NZ_VUMX01000002.1"/>
</dbReference>
<dbReference type="EMBL" id="VUMX01000002">
    <property type="protein sequence ID" value="MST86374.1"/>
    <property type="molecule type" value="Genomic_DNA"/>
</dbReference>
<proteinExistence type="predicted"/>
<dbReference type="SUPFAM" id="SSF51126">
    <property type="entry name" value="Pectin lyase-like"/>
    <property type="match status" value="1"/>
</dbReference>
<evidence type="ECO:0000313" key="2">
    <source>
        <dbReference type="Proteomes" id="UP000438120"/>
    </source>
</evidence>
<evidence type="ECO:0000313" key="1">
    <source>
        <dbReference type="EMBL" id="MST86374.1"/>
    </source>
</evidence>